<dbReference type="AlphaFoldDB" id="A0AAN4UPW0"/>
<dbReference type="Proteomes" id="UP000634647">
    <property type="component" value="Unassembled WGS sequence"/>
</dbReference>
<evidence type="ECO:0000259" key="5">
    <source>
        <dbReference type="PROSITE" id="PS51891"/>
    </source>
</evidence>
<dbReference type="Proteomes" id="UP000199541">
    <property type="component" value="Unassembled WGS sequence"/>
</dbReference>
<reference evidence="6" key="1">
    <citation type="journal article" date="2014" name="Int. J. Syst. Evol. Microbiol.">
        <title>Complete genome sequence of Corynebacterium casei LMG S-19264T (=DSM 44701T), isolated from a smear-ripened cheese.</title>
        <authorList>
            <consortium name="US DOE Joint Genome Institute (JGI-PGF)"/>
            <person name="Walter F."/>
            <person name="Albersmeier A."/>
            <person name="Kalinowski J."/>
            <person name="Ruckert C."/>
        </authorList>
    </citation>
    <scope>NUCLEOTIDE SEQUENCE</scope>
    <source>
        <strain evidence="6">CGMCC 1.10859</strain>
    </source>
</reference>
<evidence type="ECO:0000313" key="6">
    <source>
        <dbReference type="EMBL" id="GHE00541.1"/>
    </source>
</evidence>
<protein>
    <submittedName>
        <fullName evidence="6">Aldehyde-activating protein</fullName>
    </submittedName>
    <submittedName>
        <fullName evidence="7">Uncharacterized conserved protein</fullName>
    </submittedName>
</protein>
<evidence type="ECO:0000313" key="7">
    <source>
        <dbReference type="EMBL" id="SDW60085.1"/>
    </source>
</evidence>
<dbReference type="PROSITE" id="PS51257">
    <property type="entry name" value="PROKAR_LIPOPROTEIN"/>
    <property type="match status" value="1"/>
</dbReference>
<dbReference type="PROSITE" id="PS51891">
    <property type="entry name" value="CENP_V_GFA"/>
    <property type="match status" value="1"/>
</dbReference>
<reference evidence="7 8" key="2">
    <citation type="submission" date="2016-10" db="EMBL/GenBank/DDBJ databases">
        <authorList>
            <person name="Varghese N."/>
            <person name="Submissions S."/>
        </authorList>
    </citation>
    <scope>NUCLEOTIDE SEQUENCE [LARGE SCALE GENOMIC DNA]</scope>
    <source>
        <strain evidence="7 8">DSM 24802</strain>
    </source>
</reference>
<dbReference type="EMBL" id="FNOB01000005">
    <property type="protein sequence ID" value="SDW60085.1"/>
    <property type="molecule type" value="Genomic_DNA"/>
</dbReference>
<feature type="domain" description="CENP-V/GFA" evidence="5">
    <location>
        <begin position="8"/>
        <end position="122"/>
    </location>
</feature>
<evidence type="ECO:0000313" key="9">
    <source>
        <dbReference type="Proteomes" id="UP000634647"/>
    </source>
</evidence>
<reference evidence="6" key="3">
    <citation type="submission" date="2023-06" db="EMBL/GenBank/DDBJ databases">
        <authorList>
            <person name="Sun Q."/>
            <person name="Zhou Y."/>
        </authorList>
    </citation>
    <scope>NUCLEOTIDE SEQUENCE</scope>
    <source>
        <strain evidence="6">CGMCC 1.10859</strain>
    </source>
</reference>
<accession>A0AAN4UPW0</accession>
<keyword evidence="8" id="KW-1185">Reference proteome</keyword>
<proteinExistence type="inferred from homology"/>
<dbReference type="SUPFAM" id="SSF51316">
    <property type="entry name" value="Mss4-like"/>
    <property type="match status" value="1"/>
</dbReference>
<dbReference type="InterPro" id="IPR011057">
    <property type="entry name" value="Mss4-like_sf"/>
</dbReference>
<comment type="caution">
    <text evidence="6">The sequence shown here is derived from an EMBL/GenBank/DDBJ whole genome shotgun (WGS) entry which is preliminary data.</text>
</comment>
<organism evidence="6 9">
    <name type="scientific">Allgaiera indica</name>
    <dbReference type="NCBI Taxonomy" id="765699"/>
    <lineage>
        <taxon>Bacteria</taxon>
        <taxon>Pseudomonadati</taxon>
        <taxon>Pseudomonadota</taxon>
        <taxon>Alphaproteobacteria</taxon>
        <taxon>Rhodobacterales</taxon>
        <taxon>Paracoccaceae</taxon>
        <taxon>Allgaiera</taxon>
    </lineage>
</organism>
<name>A0AAN4UPW0_9RHOB</name>
<dbReference type="GO" id="GO:0046872">
    <property type="term" value="F:metal ion binding"/>
    <property type="evidence" value="ECO:0007669"/>
    <property type="project" value="UniProtKB-KW"/>
</dbReference>
<dbReference type="Gene3D" id="3.90.1590.10">
    <property type="entry name" value="glutathione-dependent formaldehyde- activating enzyme (gfa)"/>
    <property type="match status" value="1"/>
</dbReference>
<gene>
    <name evidence="6" type="ORF">GCM10008024_12460</name>
    <name evidence="7" type="ORF">SAMN05444006_10570</name>
</gene>
<evidence type="ECO:0000256" key="3">
    <source>
        <dbReference type="ARBA" id="ARBA00022833"/>
    </source>
</evidence>
<comment type="similarity">
    <text evidence="1">Belongs to the Gfa family.</text>
</comment>
<dbReference type="PANTHER" id="PTHR33337:SF40">
    <property type="entry name" value="CENP-V_GFA DOMAIN-CONTAINING PROTEIN-RELATED"/>
    <property type="match status" value="1"/>
</dbReference>
<keyword evidence="2" id="KW-0479">Metal-binding</keyword>
<evidence type="ECO:0000313" key="8">
    <source>
        <dbReference type="Proteomes" id="UP000199541"/>
    </source>
</evidence>
<dbReference type="PANTHER" id="PTHR33337">
    <property type="entry name" value="GFA DOMAIN-CONTAINING PROTEIN"/>
    <property type="match status" value="1"/>
</dbReference>
<sequence>MTPPKPPFEGACLCGAVRVRVTAPPLLTLACHCRDCQKLTASAYSLTTMFPMDGFFLTGEVIRGGLCSHGRRHFFCKSCLNFIFSEITGADQRVNLRTSVLENAAAFTPFVELMTEDKMPWAQVPAAFSFARFPQTAEDLQALMDAYAKQ</sequence>
<dbReference type="EMBL" id="BNAB01000004">
    <property type="protein sequence ID" value="GHE00541.1"/>
    <property type="molecule type" value="Genomic_DNA"/>
</dbReference>
<evidence type="ECO:0000256" key="4">
    <source>
        <dbReference type="ARBA" id="ARBA00023239"/>
    </source>
</evidence>
<dbReference type="GO" id="GO:0016846">
    <property type="term" value="F:carbon-sulfur lyase activity"/>
    <property type="evidence" value="ECO:0007669"/>
    <property type="project" value="InterPro"/>
</dbReference>
<evidence type="ECO:0000256" key="1">
    <source>
        <dbReference type="ARBA" id="ARBA00005495"/>
    </source>
</evidence>
<dbReference type="Pfam" id="PF04828">
    <property type="entry name" value="GFA"/>
    <property type="match status" value="1"/>
</dbReference>
<dbReference type="RefSeq" id="WP_035843441.1">
    <property type="nucleotide sequence ID" value="NZ_BNAB01000004.1"/>
</dbReference>
<keyword evidence="3" id="KW-0862">Zinc</keyword>
<dbReference type="InterPro" id="IPR006913">
    <property type="entry name" value="CENP-V/GFA"/>
</dbReference>
<evidence type="ECO:0000256" key="2">
    <source>
        <dbReference type="ARBA" id="ARBA00022723"/>
    </source>
</evidence>
<keyword evidence="4" id="KW-0456">Lyase</keyword>